<dbReference type="Proteomes" id="UP000189545">
    <property type="component" value="Chromosome"/>
</dbReference>
<dbReference type="Gene3D" id="3.90.960.10">
    <property type="entry name" value="YbaK/aminoacyl-tRNA synthetase-associated domain"/>
    <property type="match status" value="1"/>
</dbReference>
<dbReference type="CDD" id="cd04332">
    <property type="entry name" value="YbaK_like"/>
    <property type="match status" value="1"/>
</dbReference>
<dbReference type="OrthoDB" id="9786549at2"/>
<dbReference type="Pfam" id="PF04073">
    <property type="entry name" value="tRNA_edit"/>
    <property type="match status" value="1"/>
</dbReference>
<sequence length="178" mass="19555">MGIAITLASFLNHNKVEYSIVKHRKTLSSLDSSASAHIPSAQVIKAVLLVNGEGDYMLAGIGSGHRLSVLKVSELMGEVYQLADEQDLQVLFHDCAKGAIPGLAEAYGIKMMLDKRLIDEDMVYIEAGDHCHLIKIRHLQYTPLLSGTLLADLIGEPIGTPKFGDYDNCYDKTYENSF</sequence>
<keyword evidence="3" id="KW-1185">Reference proteome</keyword>
<proteinExistence type="predicted"/>
<reference evidence="2 3" key="1">
    <citation type="submission" date="2016-03" db="EMBL/GenBank/DDBJ databases">
        <title>Complete genome sequence of Shewanella psychrophila WP2, a deep sea bacterium isolated from west Pacific sediment.</title>
        <authorList>
            <person name="Xu G."/>
            <person name="Jian H."/>
        </authorList>
    </citation>
    <scope>NUCLEOTIDE SEQUENCE [LARGE SCALE GENOMIC DNA]</scope>
    <source>
        <strain evidence="2 3">WP2</strain>
    </source>
</reference>
<dbReference type="AlphaFoldDB" id="A0A1S6HM03"/>
<dbReference type="STRING" id="225848.Sps_01399"/>
<dbReference type="GO" id="GO:0002161">
    <property type="term" value="F:aminoacyl-tRNA deacylase activity"/>
    <property type="evidence" value="ECO:0007669"/>
    <property type="project" value="InterPro"/>
</dbReference>
<evidence type="ECO:0000259" key="1">
    <source>
        <dbReference type="Pfam" id="PF04073"/>
    </source>
</evidence>
<feature type="domain" description="YbaK/aminoacyl-tRNA synthetase-associated" evidence="1">
    <location>
        <begin position="29"/>
        <end position="137"/>
    </location>
</feature>
<dbReference type="SUPFAM" id="SSF55826">
    <property type="entry name" value="YbaK/ProRS associated domain"/>
    <property type="match status" value="1"/>
</dbReference>
<dbReference type="EMBL" id="CP014782">
    <property type="protein sequence ID" value="AQS36565.1"/>
    <property type="molecule type" value="Genomic_DNA"/>
</dbReference>
<evidence type="ECO:0000313" key="2">
    <source>
        <dbReference type="EMBL" id="AQS36565.1"/>
    </source>
</evidence>
<accession>A0A1S6HM03</accession>
<evidence type="ECO:0000313" key="3">
    <source>
        <dbReference type="Proteomes" id="UP000189545"/>
    </source>
</evidence>
<gene>
    <name evidence="2" type="ORF">Sps_01399</name>
</gene>
<dbReference type="InterPro" id="IPR036754">
    <property type="entry name" value="YbaK/aa-tRNA-synt-asso_dom_sf"/>
</dbReference>
<dbReference type="InterPro" id="IPR007214">
    <property type="entry name" value="YbaK/aa-tRNA-synth-assoc-dom"/>
</dbReference>
<dbReference type="KEGG" id="spsw:Sps_01399"/>
<organism evidence="2 3">
    <name type="scientific">Shewanella psychrophila</name>
    <dbReference type="NCBI Taxonomy" id="225848"/>
    <lineage>
        <taxon>Bacteria</taxon>
        <taxon>Pseudomonadati</taxon>
        <taxon>Pseudomonadota</taxon>
        <taxon>Gammaproteobacteria</taxon>
        <taxon>Alteromonadales</taxon>
        <taxon>Shewanellaceae</taxon>
        <taxon>Shewanella</taxon>
    </lineage>
</organism>
<name>A0A1S6HM03_9GAMM</name>
<protein>
    <recommendedName>
        <fullName evidence="1">YbaK/aminoacyl-tRNA synthetase-associated domain-containing protein</fullName>
    </recommendedName>
</protein>
<dbReference type="RefSeq" id="WP_077751862.1">
    <property type="nucleotide sequence ID" value="NZ_CP014782.1"/>
</dbReference>